<evidence type="ECO:0000256" key="1">
    <source>
        <dbReference type="SAM" id="MobiDB-lite"/>
    </source>
</evidence>
<accession>A0AAE4CKY1</accession>
<dbReference type="EMBL" id="JAVDXW010000001">
    <property type="protein sequence ID" value="MDR7301224.1"/>
    <property type="molecule type" value="Genomic_DNA"/>
</dbReference>
<sequence>MSDADVPVLGGRAPEYPKHDPESLQAVGCDLAGDVFGLPQRIDGHDDCVRDHRIHHRSFVSGSDIGAPCPSIAW</sequence>
<dbReference type="Proteomes" id="UP001180845">
    <property type="component" value="Unassembled WGS sequence"/>
</dbReference>
<comment type="caution">
    <text evidence="2">The sequence shown here is derived from an EMBL/GenBank/DDBJ whole genome shotgun (WGS) entry which is preliminary data.</text>
</comment>
<proteinExistence type="predicted"/>
<dbReference type="AlphaFoldDB" id="A0AAE4CKY1"/>
<evidence type="ECO:0000313" key="3">
    <source>
        <dbReference type="Proteomes" id="UP001180845"/>
    </source>
</evidence>
<protein>
    <submittedName>
        <fullName evidence="2">Uncharacterized protein</fullName>
    </submittedName>
</protein>
<keyword evidence="3" id="KW-1185">Reference proteome</keyword>
<evidence type="ECO:0000313" key="2">
    <source>
        <dbReference type="EMBL" id="MDR7301224.1"/>
    </source>
</evidence>
<feature type="region of interest" description="Disordered" evidence="1">
    <location>
        <begin position="1"/>
        <end position="21"/>
    </location>
</feature>
<gene>
    <name evidence="2" type="ORF">JOF55_001405</name>
</gene>
<dbReference type="RefSeq" id="WP_310271314.1">
    <property type="nucleotide sequence ID" value="NZ_JAVDXW010000001.1"/>
</dbReference>
<organism evidence="2 3">
    <name type="scientific">Haloactinomyces albus</name>
    <dbReference type="NCBI Taxonomy" id="1352928"/>
    <lineage>
        <taxon>Bacteria</taxon>
        <taxon>Bacillati</taxon>
        <taxon>Actinomycetota</taxon>
        <taxon>Actinomycetes</taxon>
        <taxon>Actinopolysporales</taxon>
        <taxon>Actinopolysporaceae</taxon>
        <taxon>Haloactinomyces</taxon>
    </lineage>
</organism>
<reference evidence="2" key="1">
    <citation type="submission" date="2023-07" db="EMBL/GenBank/DDBJ databases">
        <title>Sequencing the genomes of 1000 actinobacteria strains.</title>
        <authorList>
            <person name="Klenk H.-P."/>
        </authorList>
    </citation>
    <scope>NUCLEOTIDE SEQUENCE</scope>
    <source>
        <strain evidence="2">DSM 45977</strain>
    </source>
</reference>
<name>A0AAE4CKY1_9ACTN</name>